<proteinExistence type="predicted"/>
<keyword evidence="1" id="KW-0472">Membrane</keyword>
<dbReference type="AlphaFoldDB" id="A0A0C2UCA4"/>
<keyword evidence="3" id="KW-1185">Reference proteome</keyword>
<organism evidence="2 3">
    <name type="scientific">Paramagnetospirillum magnetotacticum MS-1</name>
    <dbReference type="NCBI Taxonomy" id="272627"/>
    <lineage>
        <taxon>Bacteria</taxon>
        <taxon>Pseudomonadati</taxon>
        <taxon>Pseudomonadota</taxon>
        <taxon>Alphaproteobacteria</taxon>
        <taxon>Rhodospirillales</taxon>
        <taxon>Magnetospirillaceae</taxon>
        <taxon>Paramagnetospirillum</taxon>
    </lineage>
</organism>
<sequence>MTEQSPEIWAGVATQYVGAWGQAAPMVQIAAIAATVIIIAIIAWAWSRKQGAPDASGVPVEAFAHVVEEQARQTEALRSAVEGLSEVVHQIRMLLETRTLCPFPSPRCGVSPDADNA</sequence>
<evidence type="ECO:0000313" key="2">
    <source>
        <dbReference type="EMBL" id="KIL99107.1"/>
    </source>
</evidence>
<evidence type="ECO:0000256" key="1">
    <source>
        <dbReference type="SAM" id="Phobius"/>
    </source>
</evidence>
<keyword evidence="1" id="KW-1133">Transmembrane helix</keyword>
<dbReference type="STRING" id="272627.CCC_01900"/>
<dbReference type="RefSeq" id="WP_009870785.1">
    <property type="nucleotide sequence ID" value="NZ_JXSL01000026.1"/>
</dbReference>
<reference evidence="2 3" key="1">
    <citation type="submission" date="2015-01" db="EMBL/GenBank/DDBJ databases">
        <title>Genome Sequence of Magnetospirillum magnetotacticum Strain MS-1.</title>
        <authorList>
            <person name="Marinov G.K."/>
            <person name="Smalley M.D."/>
            <person name="DeSalvo G."/>
        </authorList>
    </citation>
    <scope>NUCLEOTIDE SEQUENCE [LARGE SCALE GENOMIC DNA]</scope>
    <source>
        <strain evidence="2 3">MS-1</strain>
    </source>
</reference>
<evidence type="ECO:0000313" key="3">
    <source>
        <dbReference type="Proteomes" id="UP000031971"/>
    </source>
</evidence>
<comment type="caution">
    <text evidence="2">The sequence shown here is derived from an EMBL/GenBank/DDBJ whole genome shotgun (WGS) entry which is preliminary data.</text>
</comment>
<accession>A0A0C2UCA4</accession>
<dbReference type="OrthoDB" id="7360234at2"/>
<gene>
    <name evidence="2" type="ORF">CCC_01900</name>
</gene>
<dbReference type="EMBL" id="JXSL01000026">
    <property type="protein sequence ID" value="KIL99107.1"/>
    <property type="molecule type" value="Genomic_DNA"/>
</dbReference>
<keyword evidence="1" id="KW-0812">Transmembrane</keyword>
<dbReference type="Proteomes" id="UP000031971">
    <property type="component" value="Unassembled WGS sequence"/>
</dbReference>
<feature type="transmembrane region" description="Helical" evidence="1">
    <location>
        <begin position="26"/>
        <end position="46"/>
    </location>
</feature>
<protein>
    <submittedName>
        <fullName evidence="2">Uncharacterized protein</fullName>
    </submittedName>
</protein>
<name>A0A0C2UCA4_PARME</name>